<dbReference type="GO" id="GO:0042597">
    <property type="term" value="C:periplasmic space"/>
    <property type="evidence" value="ECO:0007669"/>
    <property type="project" value="UniProtKB-SubCell"/>
</dbReference>
<keyword evidence="3 4" id="KW-0732">Signal</keyword>
<gene>
    <name evidence="6" type="ORF">KYE46_03330</name>
</gene>
<evidence type="ECO:0000256" key="3">
    <source>
        <dbReference type="ARBA" id="ARBA00022729"/>
    </source>
</evidence>
<dbReference type="RefSeq" id="WP_219003434.1">
    <property type="nucleotide sequence ID" value="NZ_CP079194.1"/>
</dbReference>
<feature type="signal peptide" evidence="4">
    <location>
        <begin position="1"/>
        <end position="23"/>
    </location>
</feature>
<accession>A0A8F6YDK9</accession>
<organism evidence="6 7">
    <name type="scientific">Gymnodinialimonas ceratoperidinii</name>
    <dbReference type="NCBI Taxonomy" id="2856823"/>
    <lineage>
        <taxon>Bacteria</taxon>
        <taxon>Pseudomonadati</taxon>
        <taxon>Pseudomonadota</taxon>
        <taxon>Alphaproteobacteria</taxon>
        <taxon>Rhodobacterales</taxon>
        <taxon>Paracoccaceae</taxon>
        <taxon>Gymnodinialimonas</taxon>
    </lineage>
</organism>
<comment type="subcellular location">
    <subcellularLocation>
        <location evidence="1">Periplasm</location>
    </subcellularLocation>
</comment>
<dbReference type="EMBL" id="CP079194">
    <property type="protein sequence ID" value="QXT40297.1"/>
    <property type="molecule type" value="Genomic_DNA"/>
</dbReference>
<dbReference type="Proteomes" id="UP000825009">
    <property type="component" value="Chromosome"/>
</dbReference>
<evidence type="ECO:0000256" key="1">
    <source>
        <dbReference type="ARBA" id="ARBA00004418"/>
    </source>
</evidence>
<dbReference type="Pfam" id="PF09084">
    <property type="entry name" value="NMT1"/>
    <property type="match status" value="1"/>
</dbReference>
<proteinExistence type="inferred from homology"/>
<dbReference type="InterPro" id="IPR015168">
    <property type="entry name" value="SsuA/THI5"/>
</dbReference>
<feature type="chain" id="PRO_5034602467" evidence="4">
    <location>
        <begin position="24"/>
        <end position="333"/>
    </location>
</feature>
<evidence type="ECO:0000313" key="7">
    <source>
        <dbReference type="Proteomes" id="UP000825009"/>
    </source>
</evidence>
<evidence type="ECO:0000313" key="6">
    <source>
        <dbReference type="EMBL" id="QXT40297.1"/>
    </source>
</evidence>
<dbReference type="AlphaFoldDB" id="A0A8F6YDK9"/>
<evidence type="ECO:0000259" key="5">
    <source>
        <dbReference type="Pfam" id="PF09084"/>
    </source>
</evidence>
<dbReference type="PANTHER" id="PTHR30024">
    <property type="entry name" value="ALIPHATIC SULFONATES-BINDING PROTEIN-RELATED"/>
    <property type="match status" value="1"/>
</dbReference>
<sequence length="333" mass="34699">MKKTIASLLAGTAILASGQAALADGHVEEITVAYFLEWPLPLYDAWANGEFEEAMGIDLNWVSFETGTAMSAAMASGDVQIAVSQGLPPFVVAASAGQDIEVVDVAVTYADNDNCVVRSDLEIDADNASELAGRRVAVPLGTAAHYGFLRQMDHFGVDLASLEIVDMAPPEGAAALSQGAVDFACGYGGGLTTMLEYGNVLLTGEEKTELGILVFDVISAPSEFVAENPDLVAQFLSVAQAANDRWNENPNDEMLQNIADAAGMDLEAAQNAIATMGFPSADEVLGPVWMDGGMAEFMAGVAGVFVEAGSIDSALDDYTDRVNAGPLTEASAN</sequence>
<name>A0A8F6YDK9_9RHOB</name>
<dbReference type="KEGG" id="gce:KYE46_03330"/>
<reference evidence="6 7" key="1">
    <citation type="submission" date="2021-07" db="EMBL/GenBank/DDBJ databases">
        <title>A novel Jannaschia species isolated from marine dinoflagellate Ceratoperidinium margalefii.</title>
        <authorList>
            <person name="Jiang Y."/>
            <person name="Li Z."/>
        </authorList>
    </citation>
    <scope>NUCLEOTIDE SEQUENCE [LARGE SCALE GENOMIC DNA]</scope>
    <source>
        <strain evidence="6 7">J12C1-MA-4</strain>
    </source>
</reference>
<dbReference type="PANTHER" id="PTHR30024:SF47">
    <property type="entry name" value="TAURINE-BINDING PERIPLASMIC PROTEIN"/>
    <property type="match status" value="1"/>
</dbReference>
<feature type="domain" description="SsuA/THI5-like" evidence="5">
    <location>
        <begin position="41"/>
        <end position="251"/>
    </location>
</feature>
<evidence type="ECO:0000256" key="2">
    <source>
        <dbReference type="ARBA" id="ARBA00010742"/>
    </source>
</evidence>
<dbReference type="GO" id="GO:0042918">
    <property type="term" value="P:alkanesulfonate transmembrane transport"/>
    <property type="evidence" value="ECO:0007669"/>
    <property type="project" value="TreeGrafter"/>
</dbReference>
<evidence type="ECO:0000256" key="4">
    <source>
        <dbReference type="SAM" id="SignalP"/>
    </source>
</evidence>
<protein>
    <submittedName>
        <fullName evidence="6">ABC transporter substrate-binding protein</fullName>
    </submittedName>
</protein>
<keyword evidence="7" id="KW-1185">Reference proteome</keyword>
<comment type="similarity">
    <text evidence="2">Belongs to the bacterial solute-binding protein SsuA/TauA family.</text>
</comment>